<evidence type="ECO:0000313" key="2">
    <source>
        <dbReference type="Proteomes" id="UP000593818"/>
    </source>
</evidence>
<dbReference type="AlphaFoldDB" id="A0A7M2XUL0"/>
<keyword evidence="2" id="KW-1185">Reference proteome</keyword>
<reference evidence="1 2" key="1">
    <citation type="submission" date="2020-10" db="EMBL/GenBank/DDBJ databases">
        <title>Whole genome sequence of oil-degrading bacteria Rhodococcus pyridinivorans strain 5Ap.</title>
        <authorList>
            <person name="Akhremchuk A.E."/>
            <person name="Valentovich L.N."/>
            <person name="Charniauskaya M.I."/>
            <person name="Bukliarevich H.A."/>
            <person name="Titok M.A."/>
        </authorList>
    </citation>
    <scope>NUCLEOTIDE SEQUENCE [LARGE SCALE GENOMIC DNA]</scope>
    <source>
        <strain evidence="1 2">5Ap</strain>
    </source>
</reference>
<accession>A0A7M2XUL0</accession>
<organism evidence="1 2">
    <name type="scientific">Rhodococcus pyridinivorans</name>
    <dbReference type="NCBI Taxonomy" id="103816"/>
    <lineage>
        <taxon>Bacteria</taxon>
        <taxon>Bacillati</taxon>
        <taxon>Actinomycetota</taxon>
        <taxon>Actinomycetes</taxon>
        <taxon>Mycobacteriales</taxon>
        <taxon>Nocardiaceae</taxon>
        <taxon>Rhodococcus</taxon>
    </lineage>
</organism>
<gene>
    <name evidence="1" type="ORF">INP59_19575</name>
</gene>
<protein>
    <submittedName>
        <fullName evidence="1">Uncharacterized protein</fullName>
    </submittedName>
</protein>
<evidence type="ECO:0000313" key="1">
    <source>
        <dbReference type="EMBL" id="QOW01328.1"/>
    </source>
</evidence>
<dbReference type="EMBL" id="CP063450">
    <property type="protein sequence ID" value="QOW01328.1"/>
    <property type="molecule type" value="Genomic_DNA"/>
</dbReference>
<sequence length="158" mass="18084">MHGVPEVERVHTWVTTYRKIRHSRAQIRIIGTEAAAKASTWRARAQHKPHVIAFDVPMCARCVRIDRLTRWAMWLCMLGGLVCLLVAVQMAALGWAREYMALWSLLVFGTFLVPTPAIFVRQMRQGWWGFEAPIDGSALVVAYAHPNFVAETERRRGR</sequence>
<proteinExistence type="predicted"/>
<dbReference type="Proteomes" id="UP000593818">
    <property type="component" value="Chromosome"/>
</dbReference>
<name>A0A7M2XUL0_9NOCA</name>
<accession>A0A7T7LM09</accession>